<dbReference type="Gramene" id="Kaladp0085s0085.1.v1.1">
    <property type="protein sequence ID" value="Kaladp0085s0085.1.v1.1.CDS.1"/>
    <property type="gene ID" value="Kaladp0085s0085.v1.1"/>
</dbReference>
<dbReference type="SMART" id="SM00220">
    <property type="entry name" value="S_TKc"/>
    <property type="match status" value="1"/>
</dbReference>
<dbReference type="GO" id="GO:0005524">
    <property type="term" value="F:ATP binding"/>
    <property type="evidence" value="ECO:0007669"/>
    <property type="project" value="UniProtKB-UniRule"/>
</dbReference>
<dbReference type="GO" id="GO:0030246">
    <property type="term" value="F:carbohydrate binding"/>
    <property type="evidence" value="ECO:0007669"/>
    <property type="project" value="UniProtKB-KW"/>
</dbReference>
<dbReference type="InterPro" id="IPR000719">
    <property type="entry name" value="Prot_kinase_dom"/>
</dbReference>
<dbReference type="InterPro" id="IPR019825">
    <property type="entry name" value="Lectin_legB_Mn/Ca_BS"/>
</dbReference>
<keyword evidence="11 18" id="KW-0547">Nucleotide-binding</keyword>
<dbReference type="SUPFAM" id="SSF49899">
    <property type="entry name" value="Concanavalin A-like lectins/glucanases"/>
    <property type="match status" value="1"/>
</dbReference>
<comment type="subcellular location">
    <subcellularLocation>
        <location evidence="1">Cell membrane</location>
        <topology evidence="1">Single-pass type I membrane protein</topology>
    </subcellularLocation>
</comment>
<keyword evidence="17" id="KW-0325">Glycoprotein</keyword>
<sequence length="687" mass="75533">MTCSLSKTLHVPAILLLVLLVGVQPLDFSFQGFSNEDAAEFVLLGSSDLARNALQVTYDSFGSNMANLSGRIMYKYPLKLYDKKKNVTSSFNTTFVMNITPVTQPYGGEGVAFIVAQNGSVMPGTSSGQWLGIVNASTNGSASSNILAVEFDTLKSNETNDVDGNHVGLDLNSIDSITQVSLTENGVSLASGIDVVATIIYDGVLKVLNVSVYMFNDTREGRMDSIISYPVDLSSYLPEDVYVGFSASTGVYTQLNCIKSWTFKSNDEKDHPSSRLWIWIVAPLALIIIVVSAFLILRPHWRKLEQISRQEEYPELERAISMSATSPHKCQLKELKQATNNFSSKNKLGEGGFGTVYKGVLHDKEVAVKRISKDSRQGKQEFLSEVTTIGNLHHRNLVKLVGWCYDNNELILVYEFMPNGSLDKLIFGEDEPMSPAHNNSASSPIVASASCPAAAAAMNSWEVRFNIICGVAQALDYLHSGCERRVLHRDIKPSNIMLDLDMNPKLGDFGLARTIKASEKTHHTTKEIAGTPGYMAPEIFHTGRATAETDVYAFGIVLLEVSSGRKPGHLEKNQAVSIAEWVWELHRKDRIIDAIDSRVDRETSAEHREQMECVLILGLACCHPNPFQRPSMRTVMQVLTGEATPLEVPVEKPVFMWPAMHASFNLISADSSHTGGELAPFSAITGR</sequence>
<evidence type="ECO:0000256" key="1">
    <source>
        <dbReference type="ARBA" id="ARBA00004251"/>
    </source>
</evidence>
<evidence type="ECO:0000256" key="13">
    <source>
        <dbReference type="ARBA" id="ARBA00022840"/>
    </source>
</evidence>
<feature type="transmembrane region" description="Helical" evidence="19">
    <location>
        <begin position="276"/>
        <end position="297"/>
    </location>
</feature>
<evidence type="ECO:0000256" key="10">
    <source>
        <dbReference type="ARBA" id="ARBA00022734"/>
    </source>
</evidence>
<dbReference type="InterPro" id="IPR013320">
    <property type="entry name" value="ConA-like_dom_sf"/>
</dbReference>
<dbReference type="GO" id="GO:0002229">
    <property type="term" value="P:defense response to oomycetes"/>
    <property type="evidence" value="ECO:0007669"/>
    <property type="project" value="UniProtKB-ARBA"/>
</dbReference>
<feature type="binding site" evidence="18">
    <location>
        <position position="369"/>
    </location>
    <ligand>
        <name>ATP</name>
        <dbReference type="ChEBI" id="CHEBI:30616"/>
    </ligand>
</feature>
<keyword evidence="14 19" id="KW-1133">Transmembrane helix</keyword>
<evidence type="ECO:0000256" key="12">
    <source>
        <dbReference type="ARBA" id="ARBA00022777"/>
    </source>
</evidence>
<evidence type="ECO:0000256" key="4">
    <source>
        <dbReference type="ARBA" id="ARBA00012513"/>
    </source>
</evidence>
<reference evidence="22" key="1">
    <citation type="submission" date="2021-01" db="UniProtKB">
        <authorList>
            <consortium name="EnsemblPlants"/>
        </authorList>
    </citation>
    <scope>IDENTIFICATION</scope>
</reference>
<evidence type="ECO:0000256" key="17">
    <source>
        <dbReference type="ARBA" id="ARBA00023180"/>
    </source>
</evidence>
<dbReference type="CDD" id="cd14066">
    <property type="entry name" value="STKc_IRAK"/>
    <property type="match status" value="1"/>
</dbReference>
<dbReference type="OMA" id="HRSGRVC"/>
<dbReference type="InterPro" id="IPR017441">
    <property type="entry name" value="Protein_kinase_ATP_BS"/>
</dbReference>
<keyword evidence="9 20" id="KW-0732">Signal</keyword>
<evidence type="ECO:0000256" key="16">
    <source>
        <dbReference type="ARBA" id="ARBA00023170"/>
    </source>
</evidence>
<evidence type="ECO:0000256" key="3">
    <source>
        <dbReference type="ARBA" id="ARBA00010217"/>
    </source>
</evidence>
<dbReference type="PROSITE" id="PS00108">
    <property type="entry name" value="PROTEIN_KINASE_ST"/>
    <property type="match status" value="1"/>
</dbReference>
<comment type="similarity">
    <text evidence="3">In the C-terminal section; belongs to the protein kinase superfamily. Ser/Thr protein kinase family.</text>
</comment>
<dbReference type="PROSITE" id="PS00107">
    <property type="entry name" value="PROTEIN_KINASE_ATP"/>
    <property type="match status" value="1"/>
</dbReference>
<feature type="chain" id="PRO_5029610992" description="non-specific serine/threonine protein kinase" evidence="20">
    <location>
        <begin position="26"/>
        <end position="687"/>
    </location>
</feature>
<evidence type="ECO:0000256" key="19">
    <source>
        <dbReference type="SAM" id="Phobius"/>
    </source>
</evidence>
<feature type="signal peptide" evidence="20">
    <location>
        <begin position="1"/>
        <end position="25"/>
    </location>
</feature>
<keyword evidence="15 19" id="KW-0472">Membrane</keyword>
<evidence type="ECO:0000313" key="23">
    <source>
        <dbReference type="Proteomes" id="UP000594263"/>
    </source>
</evidence>
<evidence type="ECO:0000256" key="18">
    <source>
        <dbReference type="PROSITE-ProRule" id="PRU10141"/>
    </source>
</evidence>
<keyword evidence="10" id="KW-0430">Lectin</keyword>
<dbReference type="PROSITE" id="PS00307">
    <property type="entry name" value="LECTIN_LEGUME_BETA"/>
    <property type="match status" value="1"/>
</dbReference>
<dbReference type="EC" id="2.7.11.1" evidence="4"/>
<keyword evidence="13 18" id="KW-0067">ATP-binding</keyword>
<dbReference type="PANTHER" id="PTHR27007">
    <property type="match status" value="1"/>
</dbReference>
<evidence type="ECO:0000256" key="20">
    <source>
        <dbReference type="SAM" id="SignalP"/>
    </source>
</evidence>
<evidence type="ECO:0000259" key="21">
    <source>
        <dbReference type="PROSITE" id="PS50011"/>
    </source>
</evidence>
<dbReference type="InterPro" id="IPR008271">
    <property type="entry name" value="Ser/Thr_kinase_AS"/>
</dbReference>
<evidence type="ECO:0000256" key="2">
    <source>
        <dbReference type="ARBA" id="ARBA00008536"/>
    </source>
</evidence>
<name>A0A7N0UUX8_KALFE</name>
<evidence type="ECO:0000256" key="8">
    <source>
        <dbReference type="ARBA" id="ARBA00022692"/>
    </source>
</evidence>
<evidence type="ECO:0000256" key="14">
    <source>
        <dbReference type="ARBA" id="ARBA00022989"/>
    </source>
</evidence>
<dbReference type="Pfam" id="PF00069">
    <property type="entry name" value="Pkinase"/>
    <property type="match status" value="1"/>
</dbReference>
<keyword evidence="12" id="KW-0418">Kinase</keyword>
<keyword evidence="16" id="KW-0675">Receptor</keyword>
<dbReference type="Gene3D" id="2.60.120.200">
    <property type="match status" value="1"/>
</dbReference>
<keyword evidence="5" id="KW-1003">Cell membrane</keyword>
<dbReference type="Pfam" id="PF00139">
    <property type="entry name" value="Lectin_legB"/>
    <property type="match status" value="1"/>
</dbReference>
<evidence type="ECO:0000256" key="6">
    <source>
        <dbReference type="ARBA" id="ARBA00022527"/>
    </source>
</evidence>
<evidence type="ECO:0000256" key="5">
    <source>
        <dbReference type="ARBA" id="ARBA00022475"/>
    </source>
</evidence>
<organism evidence="22 23">
    <name type="scientific">Kalanchoe fedtschenkoi</name>
    <name type="common">Lavender scallops</name>
    <name type="synonym">South American air plant</name>
    <dbReference type="NCBI Taxonomy" id="63787"/>
    <lineage>
        <taxon>Eukaryota</taxon>
        <taxon>Viridiplantae</taxon>
        <taxon>Streptophyta</taxon>
        <taxon>Embryophyta</taxon>
        <taxon>Tracheophyta</taxon>
        <taxon>Spermatophyta</taxon>
        <taxon>Magnoliopsida</taxon>
        <taxon>eudicotyledons</taxon>
        <taxon>Gunneridae</taxon>
        <taxon>Pentapetalae</taxon>
        <taxon>Saxifragales</taxon>
        <taxon>Crassulaceae</taxon>
        <taxon>Kalanchoe</taxon>
    </lineage>
</organism>
<dbReference type="FunFam" id="3.30.200.20:FF:000476">
    <property type="entry name" value="Probable L-type lectin-domain containing receptor kinase S.5"/>
    <property type="match status" value="1"/>
</dbReference>
<evidence type="ECO:0000256" key="11">
    <source>
        <dbReference type="ARBA" id="ARBA00022741"/>
    </source>
</evidence>
<keyword evidence="6" id="KW-0723">Serine/threonine-protein kinase</keyword>
<keyword evidence="23" id="KW-1185">Reference proteome</keyword>
<dbReference type="FunFam" id="2.60.120.200:FF:000198">
    <property type="entry name" value="Probable L-type lectin-domain containing receptor kinase S.5"/>
    <property type="match status" value="1"/>
</dbReference>
<dbReference type="GO" id="GO:0005886">
    <property type="term" value="C:plasma membrane"/>
    <property type="evidence" value="ECO:0007669"/>
    <property type="project" value="UniProtKB-SubCell"/>
</dbReference>
<keyword evidence="8 19" id="KW-0812">Transmembrane</keyword>
<dbReference type="Proteomes" id="UP000594263">
    <property type="component" value="Unplaced"/>
</dbReference>
<dbReference type="CDD" id="cd06899">
    <property type="entry name" value="lectin_legume_LecRK_Arcelin_ConA"/>
    <property type="match status" value="1"/>
</dbReference>
<dbReference type="InterPro" id="IPR050528">
    <property type="entry name" value="L-type_Lectin-RKs"/>
</dbReference>
<dbReference type="FunFam" id="1.10.510.10:FF:000240">
    <property type="entry name" value="Lectin-domain containing receptor kinase A4.3"/>
    <property type="match status" value="1"/>
</dbReference>
<proteinExistence type="inferred from homology"/>
<dbReference type="GO" id="GO:0004674">
    <property type="term" value="F:protein serine/threonine kinase activity"/>
    <property type="evidence" value="ECO:0007669"/>
    <property type="project" value="UniProtKB-KW"/>
</dbReference>
<comment type="similarity">
    <text evidence="2">In the N-terminal section; belongs to the leguminous lectin family.</text>
</comment>
<dbReference type="SUPFAM" id="SSF56112">
    <property type="entry name" value="Protein kinase-like (PK-like)"/>
    <property type="match status" value="1"/>
</dbReference>
<keyword evidence="7" id="KW-0808">Transferase</keyword>
<dbReference type="InterPro" id="IPR011009">
    <property type="entry name" value="Kinase-like_dom_sf"/>
</dbReference>
<dbReference type="Gene3D" id="3.30.200.20">
    <property type="entry name" value="Phosphorylase Kinase, domain 1"/>
    <property type="match status" value="1"/>
</dbReference>
<dbReference type="EnsemblPlants" id="Kaladp0085s0085.1.v1.1">
    <property type="protein sequence ID" value="Kaladp0085s0085.1.v1.1.CDS.1"/>
    <property type="gene ID" value="Kaladp0085s0085.v1.1"/>
</dbReference>
<evidence type="ECO:0000256" key="15">
    <source>
        <dbReference type="ARBA" id="ARBA00023136"/>
    </source>
</evidence>
<accession>A0A7N0UUX8</accession>
<evidence type="ECO:0000256" key="9">
    <source>
        <dbReference type="ARBA" id="ARBA00022729"/>
    </source>
</evidence>
<dbReference type="Gene3D" id="1.10.510.10">
    <property type="entry name" value="Transferase(Phosphotransferase) domain 1"/>
    <property type="match status" value="1"/>
</dbReference>
<dbReference type="AlphaFoldDB" id="A0A7N0UUX8"/>
<feature type="domain" description="Protein kinase" evidence="21">
    <location>
        <begin position="342"/>
        <end position="655"/>
    </location>
</feature>
<protein>
    <recommendedName>
        <fullName evidence="4">non-specific serine/threonine protein kinase</fullName>
        <ecNumber evidence="4">2.7.11.1</ecNumber>
    </recommendedName>
</protein>
<evidence type="ECO:0000256" key="7">
    <source>
        <dbReference type="ARBA" id="ARBA00022679"/>
    </source>
</evidence>
<dbReference type="PROSITE" id="PS50011">
    <property type="entry name" value="PROTEIN_KINASE_DOM"/>
    <property type="match status" value="1"/>
</dbReference>
<dbReference type="InterPro" id="IPR001220">
    <property type="entry name" value="Legume_lectin_dom"/>
</dbReference>
<evidence type="ECO:0000313" key="22">
    <source>
        <dbReference type="EnsemblPlants" id="Kaladp0085s0085.1.v1.1.CDS.1"/>
    </source>
</evidence>